<evidence type="ECO:0000313" key="2">
    <source>
        <dbReference type="Proteomes" id="UP000220959"/>
    </source>
</evidence>
<protein>
    <submittedName>
        <fullName evidence="1">Uncharacterized protein</fullName>
    </submittedName>
</protein>
<organism evidence="1 2">
    <name type="scientific">Faecalibacterium langellae</name>
    <dbReference type="NCBI Taxonomy" id="3435293"/>
    <lineage>
        <taxon>Bacteria</taxon>
        <taxon>Bacillati</taxon>
        <taxon>Bacillota</taxon>
        <taxon>Clostridia</taxon>
        <taxon>Eubacteriales</taxon>
        <taxon>Oscillospiraceae</taxon>
        <taxon>Faecalibacterium</taxon>
    </lineage>
</organism>
<comment type="caution">
    <text evidence="1">The sequence shown here is derived from an EMBL/GenBank/DDBJ whole genome shotgun (WGS) entry which is preliminary data.</text>
</comment>
<evidence type="ECO:0000313" key="1">
    <source>
        <dbReference type="EMBL" id="PDX62224.1"/>
    </source>
</evidence>
<proteinExistence type="predicted"/>
<keyword evidence="2" id="KW-1185">Reference proteome</keyword>
<dbReference type="Proteomes" id="UP000220959">
    <property type="component" value="Unassembled WGS sequence"/>
</dbReference>
<accession>A0ACC9D2E8</accession>
<sequence length="102" mass="11918">MDKTVCIVDAGSDDENRRKNEDWLAQCIERQEKLLKKARENPRVLTPEIEAEVDAKVRAKIGEGGHMGYCHWFWSCKKEILREEYDIEWLSPAETNLGCMFD</sequence>
<gene>
    <name evidence="1" type="ORF">CGS49_02190</name>
</gene>
<name>A0ACC9D2E8_9FIRM</name>
<dbReference type="EMBL" id="NMTR01000004">
    <property type="protein sequence ID" value="PDX62224.1"/>
    <property type="molecule type" value="Genomic_DNA"/>
</dbReference>
<reference evidence="1 2" key="1">
    <citation type="journal article" date="2017" name="Front. Microbiol.">
        <title>New Insights into the Diversity of the Genus Faecalibacterium.</title>
        <authorList>
            <person name="Benevides L."/>
            <person name="Burman S."/>
            <person name="Martin R."/>
            <person name="Robert V."/>
            <person name="Thomas M."/>
            <person name="Miquel S."/>
            <person name="Chain F."/>
            <person name="Sokol H."/>
            <person name="Bermudez-Humaran L.G."/>
            <person name="Morrison M."/>
            <person name="Langella P."/>
            <person name="Azevedo V.A."/>
            <person name="Chatel J.M."/>
            <person name="Soares S."/>
        </authorList>
    </citation>
    <scope>NUCLEOTIDE SEQUENCE [LARGE SCALE GENOMIC DNA]</scope>
    <source>
        <strain evidence="2">CNCM I-4541</strain>
    </source>
</reference>